<comment type="caution">
    <text evidence="1">The sequence shown here is derived from an EMBL/GenBank/DDBJ whole genome shotgun (WGS) entry which is preliminary data.</text>
</comment>
<reference evidence="1 2" key="1">
    <citation type="submission" date="2020-07" db="EMBL/GenBank/DDBJ databases">
        <title>Genomic Encyclopedia of Type Strains, Phase IV (KMG-IV): sequencing the most valuable type-strain genomes for metagenomic binning, comparative biology and taxonomic classification.</title>
        <authorList>
            <person name="Goeker M."/>
        </authorList>
    </citation>
    <scope>NUCLEOTIDE SEQUENCE [LARGE SCALE GENOMIC DNA]</scope>
    <source>
        <strain evidence="1 2">DSM 15730</strain>
    </source>
</reference>
<accession>A0A7V9Z506</accession>
<protein>
    <submittedName>
        <fullName evidence="1">Uncharacterized protein</fullName>
    </submittedName>
</protein>
<proteinExistence type="predicted"/>
<sequence>MKLDVHEKELVKLMYEAVTLTSPTDEVLSILSAVGIKRTLEILLIMTQSATKVKSPD</sequence>
<evidence type="ECO:0000313" key="2">
    <source>
        <dbReference type="Proteomes" id="UP000523087"/>
    </source>
</evidence>
<name>A0A7V9Z506_9BACL</name>
<dbReference type="EMBL" id="JACDUT010000002">
    <property type="protein sequence ID" value="MBA2874158.1"/>
    <property type="molecule type" value="Genomic_DNA"/>
</dbReference>
<keyword evidence="2" id="KW-1185">Reference proteome</keyword>
<organism evidence="1 2">
    <name type="scientific">Thermaerobacillus caldiproteolyticus</name>
    <dbReference type="NCBI Taxonomy" id="247480"/>
    <lineage>
        <taxon>Bacteria</taxon>
        <taxon>Bacillati</taxon>
        <taxon>Bacillota</taxon>
        <taxon>Bacilli</taxon>
        <taxon>Bacillales</taxon>
        <taxon>Anoxybacillaceae</taxon>
        <taxon>Thermaerobacillus</taxon>
    </lineage>
</organism>
<dbReference type="Proteomes" id="UP000523087">
    <property type="component" value="Unassembled WGS sequence"/>
</dbReference>
<evidence type="ECO:0000313" key="1">
    <source>
        <dbReference type="EMBL" id="MBA2874158.1"/>
    </source>
</evidence>
<gene>
    <name evidence="1" type="ORF">HNR31_000928</name>
</gene>
<dbReference type="AlphaFoldDB" id="A0A7V9Z506"/>